<dbReference type="PANTHER" id="PTHR35604">
    <property type="entry name" value="TRANSPOSASE INSH FOR INSERTION SEQUENCE ELEMENT IS5A-RELATED"/>
    <property type="match status" value="1"/>
</dbReference>
<evidence type="ECO:0000313" key="3">
    <source>
        <dbReference type="EMBL" id="MFK3866485.1"/>
    </source>
</evidence>
<protein>
    <submittedName>
        <fullName evidence="3">Transposase</fullName>
    </submittedName>
</protein>
<accession>A0ABW8L5R3</accession>
<dbReference type="Pfam" id="PF05598">
    <property type="entry name" value="DUF772"/>
    <property type="match status" value="1"/>
</dbReference>
<sequence>MTERLTWQCPIALSKKEELICKKLKTTGKLFVFLRQYRHIIFNDEINERLISMYHDHPKGKPPIPAAQLAMATILQAYEQKSDAGATLDAMFDIRCRMVLDSLDNEEAPFSQGTLCDFRHRLIKHNMDEILLSHTVEVAKEVGGFSYKSLRVALDSAPLQGCGRVEDTFNLVAHALELLIDCIATVKNCEQQTLVSEIGAKYIGKSSIKAALDIDWSDTNEKANAITHLMDDVNLLKMWLTKQASYVVEHKAFKESLQLLETVLSQNIEPDPDGGARIKQGVSQNRLISITDQAMKHGRKSSSRTINGFKQHIAIDMEYKLILATSVRPANEPEHHASIYLKPKVEKYGHVNELSIDRGYLAATWTLDLHQQGYKVIAKPWTFPDKGLFTKKEFKIDLINKEAECPAGNIARIQQGKEQKAKFKISECQNCDKKTQCTRSATGRVISIHKHEDLMQDLKEYTGTVNGRAAARERVKVEHSLASICNRKGHRARYRGLRLNEFDLRAFKILCQLKI</sequence>
<reference evidence="3 4" key="1">
    <citation type="submission" date="2024-11" db="EMBL/GenBank/DDBJ databases">
        <title>The Natural Products Discovery Center: Release of the First 8490 Sequenced Strains for Exploring Actinobacteria Biosynthetic Diversity.</title>
        <authorList>
            <person name="Kalkreuter E."/>
            <person name="Kautsar S.A."/>
            <person name="Yang D."/>
            <person name="Bader C.D."/>
            <person name="Teijaro C.N."/>
            <person name="Fluegel L."/>
            <person name="Davis C.M."/>
            <person name="Simpson J.R."/>
            <person name="Lauterbach L."/>
            <person name="Steele A.D."/>
            <person name="Gui C."/>
            <person name="Meng S."/>
            <person name="Li G."/>
            <person name="Viehrig K."/>
            <person name="Ye F."/>
            <person name="Su P."/>
            <person name="Kiefer A.F."/>
            <person name="Nichols A."/>
            <person name="Cepeda A.J."/>
            <person name="Yan W."/>
            <person name="Fan B."/>
            <person name="Jiang Y."/>
            <person name="Adhikari A."/>
            <person name="Zheng C.-J."/>
            <person name="Schuster L."/>
            <person name="Cowan T.M."/>
            <person name="Smanski M.J."/>
            <person name="Chevrette M.G."/>
            <person name="De Carvalho L.P.S."/>
            <person name="Shen B."/>
        </authorList>
    </citation>
    <scope>NUCLEOTIDE SEQUENCE [LARGE SCALE GENOMIC DNA]</scope>
    <source>
        <strain evidence="3 4">NPDC078403</strain>
    </source>
</reference>
<feature type="domain" description="Transposase InsH N-terminal" evidence="1">
    <location>
        <begin position="33"/>
        <end position="121"/>
    </location>
</feature>
<name>A0ABW8L5R3_9GAMM</name>
<evidence type="ECO:0000313" key="4">
    <source>
        <dbReference type="Proteomes" id="UP001620262"/>
    </source>
</evidence>
<dbReference type="Pfam" id="PF13751">
    <property type="entry name" value="DDE_Tnp_1_6"/>
    <property type="match status" value="1"/>
</dbReference>
<keyword evidence="4" id="KW-1185">Reference proteome</keyword>
<proteinExistence type="predicted"/>
<dbReference type="PANTHER" id="PTHR35604:SF2">
    <property type="entry name" value="TRANSPOSASE INSH FOR INSERTION SEQUENCE ELEMENT IS5A-RELATED"/>
    <property type="match status" value="1"/>
</dbReference>
<evidence type="ECO:0000259" key="2">
    <source>
        <dbReference type="Pfam" id="PF13751"/>
    </source>
</evidence>
<dbReference type="Proteomes" id="UP001620262">
    <property type="component" value="Unassembled WGS sequence"/>
</dbReference>
<dbReference type="InterPro" id="IPR008490">
    <property type="entry name" value="Transposase_InsH_N"/>
</dbReference>
<organism evidence="3 4">
    <name type="scientific">Pseudoalteromonas rhizosphaerae</name>
    <dbReference type="NCBI Taxonomy" id="2518973"/>
    <lineage>
        <taxon>Bacteria</taxon>
        <taxon>Pseudomonadati</taxon>
        <taxon>Pseudomonadota</taxon>
        <taxon>Gammaproteobacteria</taxon>
        <taxon>Alteromonadales</taxon>
        <taxon>Pseudoalteromonadaceae</taxon>
        <taxon>Pseudoalteromonas</taxon>
    </lineage>
</organism>
<dbReference type="InterPro" id="IPR025668">
    <property type="entry name" value="Tnp_DDE_dom"/>
</dbReference>
<dbReference type="EMBL" id="JBJDOT010000048">
    <property type="protein sequence ID" value="MFK3866485.1"/>
    <property type="molecule type" value="Genomic_DNA"/>
</dbReference>
<feature type="domain" description="Transposase DDE" evidence="2">
    <location>
        <begin position="408"/>
        <end position="501"/>
    </location>
</feature>
<evidence type="ECO:0000259" key="1">
    <source>
        <dbReference type="Pfam" id="PF05598"/>
    </source>
</evidence>
<gene>
    <name evidence="3" type="ORF">ACI2JU_21815</name>
</gene>
<dbReference type="RefSeq" id="WP_404676481.1">
    <property type="nucleotide sequence ID" value="NZ_JBJDOT010000048.1"/>
</dbReference>
<comment type="caution">
    <text evidence="3">The sequence shown here is derived from an EMBL/GenBank/DDBJ whole genome shotgun (WGS) entry which is preliminary data.</text>
</comment>